<dbReference type="SFLD" id="SFLDS00029">
    <property type="entry name" value="Radical_SAM"/>
    <property type="match status" value="1"/>
</dbReference>
<dbReference type="InterPro" id="IPR023885">
    <property type="entry name" value="4Fe4S-binding_SPASM_dom"/>
</dbReference>
<dbReference type="EMBL" id="BAAARW010000030">
    <property type="protein sequence ID" value="GAA2446690.1"/>
    <property type="molecule type" value="Genomic_DNA"/>
</dbReference>
<dbReference type="PANTHER" id="PTHR11228">
    <property type="entry name" value="RADICAL SAM DOMAIN PROTEIN"/>
    <property type="match status" value="1"/>
</dbReference>
<dbReference type="Pfam" id="PF04055">
    <property type="entry name" value="Radical_SAM"/>
    <property type="match status" value="1"/>
</dbReference>
<dbReference type="SFLD" id="SFLDG01067">
    <property type="entry name" value="SPASM/twitch_domain_containing"/>
    <property type="match status" value="1"/>
</dbReference>
<feature type="domain" description="Radical SAM core" evidence="5">
    <location>
        <begin position="30"/>
        <end position="248"/>
    </location>
</feature>
<evidence type="ECO:0000256" key="1">
    <source>
        <dbReference type="ARBA" id="ARBA00022691"/>
    </source>
</evidence>
<evidence type="ECO:0000313" key="6">
    <source>
        <dbReference type="EMBL" id="GAA2446690.1"/>
    </source>
</evidence>
<gene>
    <name evidence="6" type="ORF">GCM10010191_74740</name>
</gene>
<keyword evidence="4" id="KW-0411">Iron-sulfur</keyword>
<dbReference type="InterPro" id="IPR050377">
    <property type="entry name" value="Radical_SAM_PqqE_MftC-like"/>
</dbReference>
<keyword evidence="7" id="KW-1185">Reference proteome</keyword>
<comment type="caution">
    <text evidence="6">The sequence shown here is derived from an EMBL/GenBank/DDBJ whole genome shotgun (WGS) entry which is preliminary data.</text>
</comment>
<dbReference type="InterPro" id="IPR007197">
    <property type="entry name" value="rSAM"/>
</dbReference>
<evidence type="ECO:0000313" key="7">
    <source>
        <dbReference type="Proteomes" id="UP001501231"/>
    </source>
</evidence>
<dbReference type="CDD" id="cd21109">
    <property type="entry name" value="SPASM"/>
    <property type="match status" value="1"/>
</dbReference>
<dbReference type="SFLD" id="SFLDG01386">
    <property type="entry name" value="main_SPASM_domain-containing"/>
    <property type="match status" value="1"/>
</dbReference>
<keyword evidence="2" id="KW-0479">Metal-binding</keyword>
<dbReference type="InterPro" id="IPR058240">
    <property type="entry name" value="rSAM_sf"/>
</dbReference>
<name>A0ABP5X6C5_9ACTN</name>
<evidence type="ECO:0000259" key="5">
    <source>
        <dbReference type="PROSITE" id="PS51918"/>
    </source>
</evidence>
<evidence type="ECO:0000256" key="3">
    <source>
        <dbReference type="ARBA" id="ARBA00023004"/>
    </source>
</evidence>
<dbReference type="SUPFAM" id="SSF102114">
    <property type="entry name" value="Radical SAM enzymes"/>
    <property type="match status" value="1"/>
</dbReference>
<organism evidence="6 7">
    <name type="scientific">Actinomadura vinacea</name>
    <dbReference type="NCBI Taxonomy" id="115336"/>
    <lineage>
        <taxon>Bacteria</taxon>
        <taxon>Bacillati</taxon>
        <taxon>Actinomycetota</taxon>
        <taxon>Actinomycetes</taxon>
        <taxon>Streptosporangiales</taxon>
        <taxon>Thermomonosporaceae</taxon>
        <taxon>Actinomadura</taxon>
    </lineage>
</organism>
<accession>A0ABP5X6C5</accession>
<sequence length="409" mass="44253">MTAATANTSTGTNGKSWLEDYMDQASAGALAAPPSAWWIVTRACNLKCFYCFADARRRDPDELDTAQAKAVLDDFADSGLMFVTFLGGEPLTRKDIYDLVDHSTDLGIYTALLTNGLNVREKKIDRLVEGGLEMIGVSIDSKDDAVHDAVRGVPGSLAGAKGTIRHAIRRGLRTSVRIVVTEDSYPAIPDLFRWAIDEGVEELILLPIFMVGRAAGGAEDRRADIAGKELFLSTLRRLHEIGAPLGINVPLQQRLACPQGIELNAPDDRLHHAGHAVGFEKSVGCKVGRFMVSVQPNGKVYPCPFVHTEIGDLRRQSITDIWQAPLMRRARGEDLGCLARSVIHTGRADVLDPTYHGDTEELLAALPEPAGRRRKLVTVPGTIPGTAPAAQPRVVEGLSLATHNARSTS</sequence>
<dbReference type="PROSITE" id="PS51918">
    <property type="entry name" value="RADICAL_SAM"/>
    <property type="match status" value="1"/>
</dbReference>
<dbReference type="Gene3D" id="3.20.20.70">
    <property type="entry name" value="Aldolase class I"/>
    <property type="match status" value="1"/>
</dbReference>
<reference evidence="7" key="1">
    <citation type="journal article" date="2019" name="Int. J. Syst. Evol. Microbiol.">
        <title>The Global Catalogue of Microorganisms (GCM) 10K type strain sequencing project: providing services to taxonomists for standard genome sequencing and annotation.</title>
        <authorList>
            <consortium name="The Broad Institute Genomics Platform"/>
            <consortium name="The Broad Institute Genome Sequencing Center for Infectious Disease"/>
            <person name="Wu L."/>
            <person name="Ma J."/>
        </authorList>
    </citation>
    <scope>NUCLEOTIDE SEQUENCE [LARGE SCALE GENOMIC DNA]</scope>
    <source>
        <strain evidence="7">JCM 3325</strain>
    </source>
</reference>
<dbReference type="RefSeq" id="WP_344595560.1">
    <property type="nucleotide sequence ID" value="NZ_BAAARW010000030.1"/>
</dbReference>
<dbReference type="PANTHER" id="PTHR11228:SF35">
    <property type="entry name" value="MOLYBDENUM COFACTOR BIOSYNTHESIS PROTEIN A-RELATED"/>
    <property type="match status" value="1"/>
</dbReference>
<evidence type="ECO:0000256" key="4">
    <source>
        <dbReference type="ARBA" id="ARBA00023014"/>
    </source>
</evidence>
<evidence type="ECO:0000256" key="2">
    <source>
        <dbReference type="ARBA" id="ARBA00022723"/>
    </source>
</evidence>
<dbReference type="Pfam" id="PF13186">
    <property type="entry name" value="SPASM"/>
    <property type="match status" value="1"/>
</dbReference>
<dbReference type="CDD" id="cd01335">
    <property type="entry name" value="Radical_SAM"/>
    <property type="match status" value="1"/>
</dbReference>
<protein>
    <recommendedName>
        <fullName evidence="5">Radical SAM core domain-containing protein</fullName>
    </recommendedName>
</protein>
<proteinExistence type="predicted"/>
<keyword evidence="3" id="KW-0408">Iron</keyword>
<keyword evidence="1" id="KW-0949">S-adenosyl-L-methionine</keyword>
<dbReference type="InterPro" id="IPR013785">
    <property type="entry name" value="Aldolase_TIM"/>
</dbReference>
<dbReference type="Proteomes" id="UP001501231">
    <property type="component" value="Unassembled WGS sequence"/>
</dbReference>